<organism evidence="3 4">
    <name type="scientific">Syntrophotalea carbinolica (strain DSM 2380 / NBRC 103641 / GraBd1)</name>
    <name type="common">Pelobacter carbinolicus</name>
    <dbReference type="NCBI Taxonomy" id="338963"/>
    <lineage>
        <taxon>Bacteria</taxon>
        <taxon>Pseudomonadati</taxon>
        <taxon>Thermodesulfobacteriota</taxon>
        <taxon>Desulfuromonadia</taxon>
        <taxon>Desulfuromonadales</taxon>
        <taxon>Syntrophotaleaceae</taxon>
        <taxon>Syntrophotalea</taxon>
    </lineage>
</organism>
<reference evidence="3 4" key="2">
    <citation type="journal article" date="2012" name="BMC Genomics">
        <title>The genome of Pelobacter carbinolicus reveals surprising metabolic capabilities and physiological features.</title>
        <authorList>
            <person name="Aklujkar M."/>
            <person name="Haveman S.A."/>
            <person name="Didonato R.Jr."/>
            <person name="Chertkov O."/>
            <person name="Han C.S."/>
            <person name="Land M.L."/>
            <person name="Brown P."/>
            <person name="Lovley D.R."/>
        </authorList>
    </citation>
    <scope>NUCLEOTIDE SEQUENCE [LARGE SCALE GENOMIC DNA]</scope>
    <source>
        <strain evidence="4">DSM 2380 / NBRC 103641 / GraBd1</strain>
    </source>
</reference>
<gene>
    <name evidence="3" type="ordered locus">Pcar_0579</name>
</gene>
<dbReference type="InterPro" id="IPR050345">
    <property type="entry name" value="Aliph_Amidase/BUP"/>
</dbReference>
<dbReference type="GO" id="GO:0016811">
    <property type="term" value="F:hydrolase activity, acting on carbon-nitrogen (but not peptide) bonds, in linear amides"/>
    <property type="evidence" value="ECO:0007669"/>
    <property type="project" value="TreeGrafter"/>
</dbReference>
<protein>
    <submittedName>
        <fullName evidence="3">Nitrilase/amidohydrolase superfamily protein</fullName>
    </submittedName>
</protein>
<evidence type="ECO:0000259" key="2">
    <source>
        <dbReference type="PROSITE" id="PS50263"/>
    </source>
</evidence>
<dbReference type="OrthoDB" id="9811121at2"/>
<evidence type="ECO:0000313" key="4">
    <source>
        <dbReference type="Proteomes" id="UP000002534"/>
    </source>
</evidence>
<sequence length="262" mass="28203">MKPSDQEILRIAFLHLAPVAGDVGGNRNLLIKGMEAAAKLGAQWVLTPELCICGYSFADAIGTGWIEPQPDPWMAQLCQKAAALHMTLFLGQPEREPQSGVLFNSVFAVSEGRVVGRHRKINALRKGAEAWSTPGTRATPFPVPPVGKVGLMICGDAFSPDIALGLKDQGARMLISSAAWAPGFHGPAGEWERCTRDTGLPLLVCNRSGADRNLDFRKAQSIVAKDGRRIWSFSAPSSTVIVMDWNLATANLASRTCQRVAL</sequence>
<dbReference type="PANTHER" id="PTHR43674">
    <property type="entry name" value="NITRILASE C965.09-RELATED"/>
    <property type="match status" value="1"/>
</dbReference>
<reference evidence="4" key="1">
    <citation type="submission" date="2005-10" db="EMBL/GenBank/DDBJ databases">
        <title>Complete sequence of Pelobacter carbinolicus DSM 2380.</title>
        <authorList>
            <person name="Copeland A."/>
            <person name="Lucas S."/>
            <person name="Lapidus A."/>
            <person name="Barry K."/>
            <person name="Detter J.C."/>
            <person name="Glavina T."/>
            <person name="Hammon N."/>
            <person name="Israni S."/>
            <person name="Pitluck S."/>
            <person name="Chertkov O."/>
            <person name="Schmutz J."/>
            <person name="Larimer F."/>
            <person name="Land M."/>
            <person name="Kyrpides N."/>
            <person name="Ivanova N."/>
            <person name="Richardson P."/>
        </authorList>
    </citation>
    <scope>NUCLEOTIDE SEQUENCE [LARGE SCALE GENOMIC DNA]</scope>
    <source>
        <strain evidence="4">DSM 2380 / NBRC 103641 / GraBd1</strain>
    </source>
</reference>
<dbReference type="PANTHER" id="PTHR43674:SF16">
    <property type="entry name" value="CARBON-NITROGEN FAMILY, PUTATIVE (AFU_ORTHOLOGUE AFUA_5G02350)-RELATED"/>
    <property type="match status" value="1"/>
</dbReference>
<dbReference type="HOGENOM" id="CLU_030130_3_8_7"/>
<dbReference type="EMBL" id="CP000142">
    <property type="protein sequence ID" value="ABA87838.1"/>
    <property type="molecule type" value="Genomic_DNA"/>
</dbReference>
<keyword evidence="4" id="KW-1185">Reference proteome</keyword>
<dbReference type="eggNOG" id="COG0388">
    <property type="taxonomic scope" value="Bacteria"/>
</dbReference>
<keyword evidence="1 3" id="KW-0378">Hydrolase</keyword>
<dbReference type="InterPro" id="IPR036526">
    <property type="entry name" value="C-N_Hydrolase_sf"/>
</dbReference>
<dbReference type="SUPFAM" id="SSF56317">
    <property type="entry name" value="Carbon-nitrogen hydrolase"/>
    <property type="match status" value="1"/>
</dbReference>
<dbReference type="RefSeq" id="WP_011340279.1">
    <property type="nucleotide sequence ID" value="NC_007498.2"/>
</dbReference>
<dbReference type="AlphaFoldDB" id="Q3A713"/>
<feature type="domain" description="CN hydrolase" evidence="2">
    <location>
        <begin position="9"/>
        <end position="247"/>
    </location>
</feature>
<dbReference type="Proteomes" id="UP000002534">
    <property type="component" value="Chromosome"/>
</dbReference>
<dbReference type="Pfam" id="PF00795">
    <property type="entry name" value="CN_hydrolase"/>
    <property type="match status" value="1"/>
</dbReference>
<proteinExistence type="predicted"/>
<dbReference type="PROSITE" id="PS50263">
    <property type="entry name" value="CN_HYDROLASE"/>
    <property type="match status" value="1"/>
</dbReference>
<dbReference type="CDD" id="cd07197">
    <property type="entry name" value="nitrilase"/>
    <property type="match status" value="1"/>
</dbReference>
<dbReference type="STRING" id="338963.Pcar_0579"/>
<dbReference type="InterPro" id="IPR003010">
    <property type="entry name" value="C-N_Hydrolase"/>
</dbReference>
<evidence type="ECO:0000256" key="1">
    <source>
        <dbReference type="ARBA" id="ARBA00022801"/>
    </source>
</evidence>
<dbReference type="Gene3D" id="3.60.110.10">
    <property type="entry name" value="Carbon-nitrogen hydrolase"/>
    <property type="match status" value="1"/>
</dbReference>
<dbReference type="KEGG" id="pca:Pcar_0579"/>
<accession>Q3A713</accession>
<name>Q3A713_SYNC1</name>
<evidence type="ECO:0000313" key="3">
    <source>
        <dbReference type="EMBL" id="ABA87838.1"/>
    </source>
</evidence>